<accession>A0ABS1LSH8</accession>
<dbReference type="PANTHER" id="PTHR13696:SF99">
    <property type="entry name" value="COBYRINIC ACID AC-DIAMIDE SYNTHASE"/>
    <property type="match status" value="1"/>
</dbReference>
<evidence type="ECO:0000259" key="1">
    <source>
        <dbReference type="Pfam" id="PF13614"/>
    </source>
</evidence>
<dbReference type="Proteomes" id="UP000640912">
    <property type="component" value="Unassembled WGS sequence"/>
</dbReference>
<comment type="caution">
    <text evidence="2">The sequence shown here is derived from an EMBL/GenBank/DDBJ whole genome shotgun (WGS) entry which is preliminary data.</text>
</comment>
<protein>
    <submittedName>
        <fullName evidence="2">ParA family protein</fullName>
    </submittedName>
</protein>
<dbReference type="EMBL" id="JAEHNR010000001">
    <property type="protein sequence ID" value="MBL1070939.1"/>
    <property type="molecule type" value="Genomic_DNA"/>
</dbReference>
<keyword evidence="3" id="KW-1185">Reference proteome</keyword>
<dbReference type="Gene3D" id="3.40.50.300">
    <property type="entry name" value="P-loop containing nucleotide triphosphate hydrolases"/>
    <property type="match status" value="1"/>
</dbReference>
<proteinExistence type="predicted"/>
<organism evidence="2 3">
    <name type="scientific">Lactobacillus kitasatonis</name>
    <dbReference type="NCBI Taxonomy" id="237446"/>
    <lineage>
        <taxon>Bacteria</taxon>
        <taxon>Bacillati</taxon>
        <taxon>Bacillota</taxon>
        <taxon>Bacilli</taxon>
        <taxon>Lactobacillales</taxon>
        <taxon>Lactobacillaceae</taxon>
        <taxon>Lactobacillus</taxon>
    </lineage>
</organism>
<dbReference type="InterPro" id="IPR027417">
    <property type="entry name" value="P-loop_NTPase"/>
</dbReference>
<evidence type="ECO:0000313" key="3">
    <source>
        <dbReference type="Proteomes" id="UP000640912"/>
    </source>
</evidence>
<dbReference type="SUPFAM" id="SSF52540">
    <property type="entry name" value="P-loop containing nucleoside triphosphate hydrolases"/>
    <property type="match status" value="1"/>
</dbReference>
<dbReference type="InterPro" id="IPR025669">
    <property type="entry name" value="AAA_dom"/>
</dbReference>
<reference evidence="2 3" key="1">
    <citation type="journal article" date="2021" name="Microorganisms">
        <title>Dual Inhibition of Salmonella enterica and Clostridium perfringens by New Probiotic Candidates Isolated from Chicken Intestinal Mucosa.</title>
        <authorList>
            <person name="Lone A."/>
            <person name="Mottawea W."/>
            <person name="Ait Chait Y."/>
            <person name="Hammami R."/>
        </authorList>
    </citation>
    <scope>NUCLEOTIDE SEQUENCE [LARGE SCALE GENOMIC DNA]</scope>
    <source>
        <strain evidence="2 3">A12</strain>
    </source>
</reference>
<dbReference type="PANTHER" id="PTHR13696">
    <property type="entry name" value="P-LOOP CONTAINING NUCLEOSIDE TRIPHOSPHATE HYDROLASE"/>
    <property type="match status" value="1"/>
</dbReference>
<gene>
    <name evidence="2" type="ORF">JEM47_00030</name>
</gene>
<sequence length="288" mass="32576">MIVISFMGIKGGIGKTTLAYNFGEYLADKKNKKVLLMDLDQQNSLTNLYGISDAEGTVASIFSVYDKNRKEARIHQVEPNIGLIAGSTVLDDIQSRLETYANKNIILYRWLFEHLENVVNQYDYLIIDCHPDLAIAAKNAAVVSDCIFTPVTPTKFSYDSLTDLSVRIDSLREEAINPVSGESLVNAKIYYLANMIQRNTHISRDFLKLVSQEKNEGKPWIAEIPKREIFNRSTYDSIPIIKMEEVAAGKKVDVPVSTADYAKRQKADYYKEVNEIFNNMQNIADLEA</sequence>
<feature type="domain" description="AAA" evidence="1">
    <location>
        <begin position="3"/>
        <end position="174"/>
    </location>
</feature>
<dbReference type="InterPro" id="IPR050678">
    <property type="entry name" value="DNA_Partitioning_ATPase"/>
</dbReference>
<dbReference type="RefSeq" id="WP_202017217.1">
    <property type="nucleotide sequence ID" value="NZ_JAEHNR010000001.1"/>
</dbReference>
<evidence type="ECO:0000313" key="2">
    <source>
        <dbReference type="EMBL" id="MBL1070939.1"/>
    </source>
</evidence>
<dbReference type="CDD" id="cd02042">
    <property type="entry name" value="ParAB_family"/>
    <property type="match status" value="1"/>
</dbReference>
<dbReference type="Pfam" id="PF13614">
    <property type="entry name" value="AAA_31"/>
    <property type="match status" value="1"/>
</dbReference>
<name>A0ABS1LSH8_9LACO</name>